<dbReference type="RefSeq" id="WP_339091428.1">
    <property type="nucleotide sequence ID" value="NZ_LR743507.1"/>
</dbReference>
<dbReference type="EMBL" id="LR743507">
    <property type="protein sequence ID" value="CAA2106687.1"/>
    <property type="molecule type" value="Genomic_DNA"/>
</dbReference>
<gene>
    <name evidence="1" type="ORF">VVAX_03863</name>
</gene>
<proteinExistence type="predicted"/>
<reference evidence="1" key="1">
    <citation type="submission" date="2019-12" db="EMBL/GenBank/DDBJ databases">
        <authorList>
            <person name="Cremers G."/>
        </authorList>
    </citation>
    <scope>NUCLEOTIDE SEQUENCE</scope>
    <source>
        <strain evidence="1">Vvax</strain>
    </source>
</reference>
<dbReference type="AlphaFoldDB" id="A0A679JDC9"/>
<accession>A0A679JDC9</accession>
<organism evidence="1">
    <name type="scientific">Variovorax paradoxus</name>
    <dbReference type="NCBI Taxonomy" id="34073"/>
    <lineage>
        <taxon>Bacteria</taxon>
        <taxon>Pseudomonadati</taxon>
        <taxon>Pseudomonadota</taxon>
        <taxon>Betaproteobacteria</taxon>
        <taxon>Burkholderiales</taxon>
        <taxon>Comamonadaceae</taxon>
        <taxon>Variovorax</taxon>
    </lineage>
</organism>
<evidence type="ECO:0000313" key="1">
    <source>
        <dbReference type="EMBL" id="CAA2106687.1"/>
    </source>
</evidence>
<evidence type="ECO:0008006" key="2">
    <source>
        <dbReference type="Google" id="ProtNLM"/>
    </source>
</evidence>
<sequence>MNFEGIYCFDTACVRFAFYPEGPTGPRVLAQISEETLHDEFGAREMGDRLLETCRQHFHAIEPAAVARYRSTSCQPITLTLEDFSLHA</sequence>
<name>A0A679JDC9_VARPD</name>
<protein>
    <recommendedName>
        <fullName evidence="2">DUF1488 domain-containing protein</fullName>
    </recommendedName>
</protein>